<name>A0A8S9FGT3_BRACR</name>
<gene>
    <name evidence="1" type="ORF">F2Q70_00030729</name>
</gene>
<sequence>MKFRGNIPTKFSLGIFRGDFRQTSDPRNFVGNLFPRNSVGKFRGISEERRNSEELFPRTCFVGDGDLKGDSVVSAPLVDETATALSVGVGDEGKQRPFHRLLSSTKENTDLSLYRWLSETGGLMKRHKPVGVMKRPSEVDGVLVLLVIEV</sequence>
<comment type="caution">
    <text evidence="1">The sequence shown here is derived from an EMBL/GenBank/DDBJ whole genome shotgun (WGS) entry which is preliminary data.</text>
</comment>
<dbReference type="EMBL" id="QGKY02002305">
    <property type="protein sequence ID" value="KAF2532865.1"/>
    <property type="molecule type" value="Genomic_DNA"/>
</dbReference>
<proteinExistence type="predicted"/>
<reference evidence="1" key="1">
    <citation type="submission" date="2019-12" db="EMBL/GenBank/DDBJ databases">
        <title>Genome sequencing and annotation of Brassica cretica.</title>
        <authorList>
            <person name="Studholme D.J."/>
            <person name="Sarris P.F."/>
        </authorList>
    </citation>
    <scope>NUCLEOTIDE SEQUENCE</scope>
    <source>
        <strain evidence="1">PFS-102/07</strain>
        <tissue evidence="1">Leaf</tissue>
    </source>
</reference>
<evidence type="ECO:0000313" key="1">
    <source>
        <dbReference type="EMBL" id="KAF2532865.1"/>
    </source>
</evidence>
<accession>A0A8S9FGT3</accession>
<organism evidence="1">
    <name type="scientific">Brassica cretica</name>
    <name type="common">Mustard</name>
    <dbReference type="NCBI Taxonomy" id="69181"/>
    <lineage>
        <taxon>Eukaryota</taxon>
        <taxon>Viridiplantae</taxon>
        <taxon>Streptophyta</taxon>
        <taxon>Embryophyta</taxon>
        <taxon>Tracheophyta</taxon>
        <taxon>Spermatophyta</taxon>
        <taxon>Magnoliopsida</taxon>
        <taxon>eudicotyledons</taxon>
        <taxon>Gunneridae</taxon>
        <taxon>Pentapetalae</taxon>
        <taxon>rosids</taxon>
        <taxon>malvids</taxon>
        <taxon>Brassicales</taxon>
        <taxon>Brassicaceae</taxon>
        <taxon>Brassiceae</taxon>
        <taxon>Brassica</taxon>
    </lineage>
</organism>
<protein>
    <submittedName>
        <fullName evidence="1">Uncharacterized protein</fullName>
    </submittedName>
</protein>
<dbReference type="AlphaFoldDB" id="A0A8S9FGT3"/>